<proteinExistence type="predicted"/>
<evidence type="ECO:0000313" key="3">
    <source>
        <dbReference type="Proteomes" id="UP001151760"/>
    </source>
</evidence>
<organism evidence="2 3">
    <name type="scientific">Tanacetum coccineum</name>
    <dbReference type="NCBI Taxonomy" id="301880"/>
    <lineage>
        <taxon>Eukaryota</taxon>
        <taxon>Viridiplantae</taxon>
        <taxon>Streptophyta</taxon>
        <taxon>Embryophyta</taxon>
        <taxon>Tracheophyta</taxon>
        <taxon>Spermatophyta</taxon>
        <taxon>Magnoliopsida</taxon>
        <taxon>eudicotyledons</taxon>
        <taxon>Gunneridae</taxon>
        <taxon>Pentapetalae</taxon>
        <taxon>asterids</taxon>
        <taxon>campanulids</taxon>
        <taxon>Asterales</taxon>
        <taxon>Asteraceae</taxon>
        <taxon>Asteroideae</taxon>
        <taxon>Anthemideae</taxon>
        <taxon>Anthemidinae</taxon>
        <taxon>Tanacetum</taxon>
    </lineage>
</organism>
<name>A0ABQ4ZN42_9ASTR</name>
<gene>
    <name evidence="2" type="ORF">Tco_0774305</name>
</gene>
<sequence length="96" mass="11129">MMSCCKLPSCERESNEQVKKEVILEQVRDKVPVILRRDDPHDEAHLRGEIVQKEGRKTSERMMNPTKQVTQDNHGKDTLTIDEAKLKKKAMNAKTR</sequence>
<accession>A0ABQ4ZN42</accession>
<keyword evidence="3" id="KW-1185">Reference proteome</keyword>
<comment type="caution">
    <text evidence="2">The sequence shown here is derived from an EMBL/GenBank/DDBJ whole genome shotgun (WGS) entry which is preliminary data.</text>
</comment>
<dbReference type="EMBL" id="BQNB010011524">
    <property type="protein sequence ID" value="GJS91669.1"/>
    <property type="molecule type" value="Genomic_DNA"/>
</dbReference>
<evidence type="ECO:0000313" key="2">
    <source>
        <dbReference type="EMBL" id="GJS91669.1"/>
    </source>
</evidence>
<reference evidence="2" key="1">
    <citation type="journal article" date="2022" name="Int. J. Mol. Sci.">
        <title>Draft Genome of Tanacetum Coccineum: Genomic Comparison of Closely Related Tanacetum-Family Plants.</title>
        <authorList>
            <person name="Yamashiro T."/>
            <person name="Shiraishi A."/>
            <person name="Nakayama K."/>
            <person name="Satake H."/>
        </authorList>
    </citation>
    <scope>NUCLEOTIDE SEQUENCE</scope>
</reference>
<evidence type="ECO:0000256" key="1">
    <source>
        <dbReference type="SAM" id="MobiDB-lite"/>
    </source>
</evidence>
<feature type="region of interest" description="Disordered" evidence="1">
    <location>
        <begin position="54"/>
        <end position="76"/>
    </location>
</feature>
<protein>
    <submittedName>
        <fullName evidence="2">Uncharacterized protein</fullName>
    </submittedName>
</protein>
<reference evidence="2" key="2">
    <citation type="submission" date="2022-01" db="EMBL/GenBank/DDBJ databases">
        <authorList>
            <person name="Yamashiro T."/>
            <person name="Shiraishi A."/>
            <person name="Satake H."/>
            <person name="Nakayama K."/>
        </authorList>
    </citation>
    <scope>NUCLEOTIDE SEQUENCE</scope>
</reference>
<dbReference type="Proteomes" id="UP001151760">
    <property type="component" value="Unassembled WGS sequence"/>
</dbReference>